<feature type="domain" description="Mop" evidence="3">
    <location>
        <begin position="72"/>
        <end position="138"/>
    </location>
</feature>
<evidence type="ECO:0000313" key="4">
    <source>
        <dbReference type="EMBL" id="PQJ97315.1"/>
    </source>
</evidence>
<proteinExistence type="predicted"/>
<evidence type="ECO:0000256" key="1">
    <source>
        <dbReference type="ARBA" id="ARBA00022505"/>
    </source>
</evidence>
<gene>
    <name evidence="4" type="ORF">CXB77_01910</name>
</gene>
<dbReference type="InterPro" id="IPR051815">
    <property type="entry name" value="Molybdate_resp_trans_reg"/>
</dbReference>
<dbReference type="NCBIfam" id="TIGR00638">
    <property type="entry name" value="Mop"/>
    <property type="match status" value="2"/>
</dbReference>
<dbReference type="PANTHER" id="PTHR30432">
    <property type="entry name" value="TRANSCRIPTIONAL REGULATOR MODE"/>
    <property type="match status" value="1"/>
</dbReference>
<dbReference type="GO" id="GO:0015689">
    <property type="term" value="P:molybdate ion transport"/>
    <property type="evidence" value="ECO:0007669"/>
    <property type="project" value="InterPro"/>
</dbReference>
<dbReference type="AlphaFoldDB" id="A0A2S7XUA4"/>
<dbReference type="SUPFAM" id="SSF50331">
    <property type="entry name" value="MOP-like"/>
    <property type="match status" value="2"/>
</dbReference>
<feature type="domain" description="Mop" evidence="3">
    <location>
        <begin position="2"/>
        <end position="67"/>
    </location>
</feature>
<dbReference type="Proteomes" id="UP000239936">
    <property type="component" value="Unassembled WGS sequence"/>
</dbReference>
<dbReference type="EMBL" id="PPGH01000013">
    <property type="protein sequence ID" value="PQJ97315.1"/>
    <property type="molecule type" value="Genomic_DNA"/>
</dbReference>
<dbReference type="InterPro" id="IPR008995">
    <property type="entry name" value="Mo/tungstate-bd_C_term_dom"/>
</dbReference>
<sequence length="140" mass="14384">MYTSARNQFFGTVKSVDQGAVNSEVVLDVNGLELTAMITNHSVAHLGLTTGSAAYALIKAPSVIVLTDTTLKTSARNQIWGTVSRCEPGAVNAIVVIASDAGPEITASITLDSLNSLGLAPGVRACALIKASQIIVATKS</sequence>
<organism evidence="4 5">
    <name type="scientific">Chromatium okenii</name>
    <dbReference type="NCBI Taxonomy" id="61644"/>
    <lineage>
        <taxon>Bacteria</taxon>
        <taxon>Pseudomonadati</taxon>
        <taxon>Pseudomonadota</taxon>
        <taxon>Gammaproteobacteria</taxon>
        <taxon>Chromatiales</taxon>
        <taxon>Chromatiaceae</taxon>
        <taxon>Chromatium</taxon>
    </lineage>
</organism>
<keyword evidence="5" id="KW-1185">Reference proteome</keyword>
<dbReference type="OrthoDB" id="9800709at2"/>
<dbReference type="Pfam" id="PF03459">
    <property type="entry name" value="TOBE"/>
    <property type="match status" value="2"/>
</dbReference>
<name>A0A2S7XUA4_9GAMM</name>
<protein>
    <submittedName>
        <fullName evidence="4">Transporter</fullName>
    </submittedName>
</protein>
<dbReference type="Gene3D" id="2.40.50.100">
    <property type="match status" value="2"/>
</dbReference>
<evidence type="ECO:0000256" key="2">
    <source>
        <dbReference type="PROSITE-ProRule" id="PRU01213"/>
    </source>
</evidence>
<reference evidence="4 5" key="1">
    <citation type="submission" date="2018-01" db="EMBL/GenBank/DDBJ databases">
        <title>The complete genome sequence of Chromatium okenii LaCa, a purple sulfur bacterium with a turbulent life.</title>
        <authorList>
            <person name="Luedin S.M."/>
            <person name="Liechti N."/>
            <person name="Storelli N."/>
            <person name="Danza F."/>
            <person name="Wittwer M."/>
            <person name="Pothier J.F."/>
            <person name="Tonolla M.A."/>
        </authorList>
    </citation>
    <scope>NUCLEOTIDE SEQUENCE [LARGE SCALE GENOMIC DNA]</scope>
    <source>
        <strain evidence="4 5">LaCa</strain>
    </source>
</reference>
<comment type="caution">
    <text evidence="4">The sequence shown here is derived from an EMBL/GenBank/DDBJ whole genome shotgun (WGS) entry which is preliminary data.</text>
</comment>
<accession>A0A2S7XUA4</accession>
<dbReference type="InterPro" id="IPR005116">
    <property type="entry name" value="Transp-assoc_OB_typ1"/>
</dbReference>
<dbReference type="PROSITE" id="PS51866">
    <property type="entry name" value="MOP"/>
    <property type="match status" value="2"/>
</dbReference>
<dbReference type="PANTHER" id="PTHR30432:SF1">
    <property type="entry name" value="DNA-BINDING TRANSCRIPTIONAL DUAL REGULATOR MODE"/>
    <property type="match status" value="1"/>
</dbReference>
<dbReference type="RefSeq" id="WP_105072572.1">
    <property type="nucleotide sequence ID" value="NZ_PPGH01000013.1"/>
</dbReference>
<evidence type="ECO:0000313" key="5">
    <source>
        <dbReference type="Proteomes" id="UP000239936"/>
    </source>
</evidence>
<keyword evidence="1 2" id="KW-0500">Molybdenum</keyword>
<evidence type="ECO:0000259" key="3">
    <source>
        <dbReference type="PROSITE" id="PS51866"/>
    </source>
</evidence>
<dbReference type="InterPro" id="IPR004606">
    <property type="entry name" value="Mop_domain"/>
</dbReference>